<dbReference type="OrthoDB" id="446890at2759"/>
<reference evidence="8" key="1">
    <citation type="submission" date="2019-06" db="EMBL/GenBank/DDBJ databases">
        <title>G10K-VGP Goodes thornscrub tortoise genome, primary haplotype.</title>
        <authorList>
            <person name="Murphy B."/>
            <person name="Edwards T."/>
            <person name="Rhie A."/>
            <person name="Koren S."/>
            <person name="Phillippy A."/>
            <person name="Fedrigo O."/>
            <person name="Haase B."/>
            <person name="Mountcastle J."/>
            <person name="Lewin H."/>
            <person name="Damas J."/>
            <person name="Howe K."/>
            <person name="Formenti G."/>
            <person name="Myers G."/>
            <person name="Durbin R."/>
            <person name="Jarvis E.D."/>
        </authorList>
    </citation>
    <scope>NUCLEOTIDE SEQUENCE [LARGE SCALE GENOMIC DNA]</scope>
</reference>
<keyword evidence="3 7" id="KW-0560">Oxidoreductase</keyword>
<dbReference type="CDD" id="cd00340">
    <property type="entry name" value="GSH_Peroxidase"/>
    <property type="match status" value="1"/>
</dbReference>
<dbReference type="Proteomes" id="UP000694390">
    <property type="component" value="Chromosome 7"/>
</dbReference>
<evidence type="ECO:0000256" key="5">
    <source>
        <dbReference type="ARBA" id="ARBA00036482"/>
    </source>
</evidence>
<comment type="subunit">
    <text evidence="6">Homotetramer. Interacts with MIEN1.</text>
</comment>
<keyword evidence="2 7" id="KW-0575">Peroxidase</keyword>
<dbReference type="GO" id="GO:0019372">
    <property type="term" value="P:lipoxygenase pathway"/>
    <property type="evidence" value="ECO:0007669"/>
    <property type="project" value="Ensembl"/>
</dbReference>
<dbReference type="PROSITE" id="PS51355">
    <property type="entry name" value="GLUTATHIONE_PEROXID_3"/>
    <property type="match status" value="1"/>
</dbReference>
<dbReference type="GO" id="GO:0004602">
    <property type="term" value="F:glutathione peroxidase activity"/>
    <property type="evidence" value="ECO:0007669"/>
    <property type="project" value="UniProtKB-EC"/>
</dbReference>
<dbReference type="PIRSF" id="PIRSF000303">
    <property type="entry name" value="Glutathion_perox"/>
    <property type="match status" value="1"/>
</dbReference>
<dbReference type="GO" id="GO:1902042">
    <property type="term" value="P:negative regulation of extrinsic apoptotic signaling pathway via death domain receptors"/>
    <property type="evidence" value="ECO:0007669"/>
    <property type="project" value="Ensembl"/>
</dbReference>
<evidence type="ECO:0000256" key="7">
    <source>
        <dbReference type="RuleBase" id="RU000499"/>
    </source>
</evidence>
<proteinExistence type="inferred from homology"/>
<dbReference type="Pfam" id="PF00255">
    <property type="entry name" value="GSHPx"/>
    <property type="match status" value="1"/>
</dbReference>
<comment type="catalytic activity">
    <reaction evidence="5">
        <text>(12S)-hydroperoxy-(5Z,8Z,10E,14Z)-eicosatetraenoate + 2 glutathione = (12S)-hydroxy-(5Z,8Z,10E,14Z)-eicosatetraenoate + glutathione disulfide + H2O</text>
        <dbReference type="Rhea" id="RHEA:50708"/>
        <dbReference type="ChEBI" id="CHEBI:15377"/>
        <dbReference type="ChEBI" id="CHEBI:57444"/>
        <dbReference type="ChEBI" id="CHEBI:57925"/>
        <dbReference type="ChEBI" id="CHEBI:58297"/>
        <dbReference type="ChEBI" id="CHEBI:90680"/>
    </reaction>
    <physiologicalReaction direction="left-to-right" evidence="5">
        <dbReference type="Rhea" id="RHEA:50709"/>
    </physiologicalReaction>
</comment>
<dbReference type="PANTHER" id="PTHR11592">
    <property type="entry name" value="GLUTATHIONE PEROXIDASE"/>
    <property type="match status" value="1"/>
</dbReference>
<dbReference type="GO" id="GO:0010269">
    <property type="term" value="P:response to selenium ion"/>
    <property type="evidence" value="ECO:0007669"/>
    <property type="project" value="Ensembl"/>
</dbReference>
<gene>
    <name evidence="8" type="primary">GPX1</name>
</gene>
<dbReference type="GO" id="GO:0009650">
    <property type="term" value="P:UV protection"/>
    <property type="evidence" value="ECO:0007669"/>
    <property type="project" value="Ensembl"/>
</dbReference>
<accession>A0A8C4WA03</accession>
<dbReference type="PRINTS" id="PR01011">
    <property type="entry name" value="GLUTPROXDASE"/>
</dbReference>
<dbReference type="Ensembl" id="ENSGEVT00005013166.1">
    <property type="protein sequence ID" value="ENSGEVP00005012574.1"/>
    <property type="gene ID" value="ENSGEVG00005008867.1"/>
</dbReference>
<evidence type="ECO:0000256" key="6">
    <source>
        <dbReference type="ARBA" id="ARBA00038541"/>
    </source>
</evidence>
<dbReference type="GO" id="GO:0060047">
    <property type="term" value="P:heart contraction"/>
    <property type="evidence" value="ECO:0007669"/>
    <property type="project" value="Ensembl"/>
</dbReference>
<keyword evidence="9" id="KW-1185">Reference proteome</keyword>
<protein>
    <recommendedName>
        <fullName evidence="7">Glutathione peroxidase</fullName>
    </recommendedName>
</protein>
<reference evidence="8" key="3">
    <citation type="submission" date="2025-09" db="UniProtKB">
        <authorList>
            <consortium name="Ensembl"/>
        </authorList>
    </citation>
    <scope>IDENTIFICATION</scope>
</reference>
<comment type="similarity">
    <text evidence="1 7">Belongs to the glutathione peroxidase family.</text>
</comment>
<dbReference type="InterPro" id="IPR036249">
    <property type="entry name" value="Thioredoxin-like_sf"/>
</dbReference>
<evidence type="ECO:0000256" key="4">
    <source>
        <dbReference type="ARBA" id="ARBA00036108"/>
    </source>
</evidence>
<dbReference type="GO" id="GO:0042744">
    <property type="term" value="P:hydrogen peroxide catabolic process"/>
    <property type="evidence" value="ECO:0007669"/>
    <property type="project" value="Ensembl"/>
</dbReference>
<dbReference type="GO" id="GO:0005739">
    <property type="term" value="C:mitochondrion"/>
    <property type="evidence" value="ECO:0007669"/>
    <property type="project" value="Ensembl"/>
</dbReference>
<dbReference type="GO" id="GO:0061136">
    <property type="term" value="P:regulation of proteasomal protein catabolic process"/>
    <property type="evidence" value="ECO:0007669"/>
    <property type="project" value="Ensembl"/>
</dbReference>
<dbReference type="GeneTree" id="ENSGT00940000156150"/>
<dbReference type="InterPro" id="IPR029760">
    <property type="entry name" value="GPX_CS"/>
</dbReference>
<dbReference type="GO" id="GO:0047066">
    <property type="term" value="F:phospholipid-hydroperoxide glutathione peroxidase activity"/>
    <property type="evidence" value="ECO:0007669"/>
    <property type="project" value="Ensembl"/>
</dbReference>
<dbReference type="FunFam" id="3.40.30.10:FF:000315">
    <property type="entry name" value="Glutathione peroxidase 2"/>
    <property type="match status" value="1"/>
</dbReference>
<evidence type="ECO:0000256" key="2">
    <source>
        <dbReference type="ARBA" id="ARBA00022559"/>
    </source>
</evidence>
<sequence>MAAGRLAGLQARPLGAAEPLALGSLLGTTARDFAQLSELQRRYGPGLTVLAFPCNQFGHQENATNEEILLSLKHVRPGNGYEPNFTVFEKCDVNGANAHPLFTFLKEALPFPHDDPVSLMTNPQYIIWSPVCRNDISWNFEKFLIGRDGVPFKRYSRHFETIKIQDDIEKLLQHVP</sequence>
<dbReference type="Gene3D" id="3.40.30.10">
    <property type="entry name" value="Glutaredoxin"/>
    <property type="match status" value="1"/>
</dbReference>
<comment type="catalytic activity">
    <reaction evidence="4">
        <text>2 glutathione + H2O2 = glutathione disulfide + 2 H2O</text>
        <dbReference type="Rhea" id="RHEA:16833"/>
        <dbReference type="ChEBI" id="CHEBI:15377"/>
        <dbReference type="ChEBI" id="CHEBI:16240"/>
        <dbReference type="ChEBI" id="CHEBI:57925"/>
        <dbReference type="ChEBI" id="CHEBI:58297"/>
        <dbReference type="EC" id="1.11.1.9"/>
    </reaction>
    <physiologicalReaction direction="left-to-right" evidence="4">
        <dbReference type="Rhea" id="RHEA:16834"/>
    </physiologicalReaction>
</comment>
<evidence type="ECO:0000256" key="1">
    <source>
        <dbReference type="ARBA" id="ARBA00006926"/>
    </source>
</evidence>
<reference evidence="8" key="2">
    <citation type="submission" date="2025-08" db="UniProtKB">
        <authorList>
            <consortium name="Ensembl"/>
        </authorList>
    </citation>
    <scope>IDENTIFICATION</scope>
</reference>
<dbReference type="PANTHER" id="PTHR11592:SF41">
    <property type="entry name" value="GLUTATHIONE PEROXIDASE 1"/>
    <property type="match status" value="1"/>
</dbReference>
<organism evidence="8 9">
    <name type="scientific">Gopherus evgoodei</name>
    <name type="common">Goodes thornscrub tortoise</name>
    <dbReference type="NCBI Taxonomy" id="1825980"/>
    <lineage>
        <taxon>Eukaryota</taxon>
        <taxon>Metazoa</taxon>
        <taxon>Chordata</taxon>
        <taxon>Craniata</taxon>
        <taxon>Vertebrata</taxon>
        <taxon>Euteleostomi</taxon>
        <taxon>Archelosauria</taxon>
        <taxon>Testudinata</taxon>
        <taxon>Testudines</taxon>
        <taxon>Cryptodira</taxon>
        <taxon>Durocryptodira</taxon>
        <taxon>Testudinoidea</taxon>
        <taxon>Testudinidae</taxon>
        <taxon>Gopherus</taxon>
    </lineage>
</organism>
<evidence type="ECO:0000313" key="8">
    <source>
        <dbReference type="Ensembl" id="ENSGEVP00005012574.1"/>
    </source>
</evidence>
<dbReference type="GO" id="GO:0045454">
    <property type="term" value="P:cell redox homeostasis"/>
    <property type="evidence" value="ECO:0007669"/>
    <property type="project" value="Ensembl"/>
</dbReference>
<dbReference type="GO" id="GO:0040029">
    <property type="term" value="P:epigenetic regulation of gene expression"/>
    <property type="evidence" value="ECO:0007669"/>
    <property type="project" value="Ensembl"/>
</dbReference>
<dbReference type="GO" id="GO:0006749">
    <property type="term" value="P:glutathione metabolic process"/>
    <property type="evidence" value="ECO:0007669"/>
    <property type="project" value="Ensembl"/>
</dbReference>
<evidence type="ECO:0000256" key="3">
    <source>
        <dbReference type="ARBA" id="ARBA00023002"/>
    </source>
</evidence>
<dbReference type="GO" id="GO:0034599">
    <property type="term" value="P:cellular response to oxidative stress"/>
    <property type="evidence" value="ECO:0007669"/>
    <property type="project" value="Ensembl"/>
</dbReference>
<dbReference type="GO" id="GO:0090201">
    <property type="term" value="P:negative regulation of release of cytochrome c from mitochondria"/>
    <property type="evidence" value="ECO:0007669"/>
    <property type="project" value="Ensembl"/>
</dbReference>
<evidence type="ECO:0000313" key="9">
    <source>
        <dbReference type="Proteomes" id="UP000694390"/>
    </source>
</evidence>
<dbReference type="GO" id="GO:0097413">
    <property type="term" value="C:Lewy body"/>
    <property type="evidence" value="ECO:0007669"/>
    <property type="project" value="Ensembl"/>
</dbReference>
<dbReference type="AlphaFoldDB" id="A0A8C4WA03"/>
<dbReference type="GO" id="GO:1990782">
    <property type="term" value="F:protein tyrosine kinase binding"/>
    <property type="evidence" value="ECO:0007669"/>
    <property type="project" value="Ensembl"/>
</dbReference>
<dbReference type="GO" id="GO:0019369">
    <property type="term" value="P:arachidonate metabolic process"/>
    <property type="evidence" value="ECO:0007669"/>
    <property type="project" value="Ensembl"/>
</dbReference>
<dbReference type="SUPFAM" id="SSF52833">
    <property type="entry name" value="Thioredoxin-like"/>
    <property type="match status" value="1"/>
</dbReference>
<dbReference type="PROSITE" id="PS00763">
    <property type="entry name" value="GLUTATHIONE_PEROXID_2"/>
    <property type="match status" value="1"/>
</dbReference>
<dbReference type="GO" id="GO:0042542">
    <property type="term" value="P:response to hydrogen peroxide"/>
    <property type="evidence" value="ECO:0007669"/>
    <property type="project" value="Ensembl"/>
</dbReference>
<name>A0A8C4WA03_9SAUR</name>
<dbReference type="GO" id="GO:0005829">
    <property type="term" value="C:cytosol"/>
    <property type="evidence" value="ECO:0007669"/>
    <property type="project" value="Ensembl"/>
</dbReference>
<dbReference type="GO" id="GO:0017124">
    <property type="term" value="F:SH3 domain binding"/>
    <property type="evidence" value="ECO:0007669"/>
    <property type="project" value="Ensembl"/>
</dbReference>
<dbReference type="InterPro" id="IPR000889">
    <property type="entry name" value="Glutathione_peroxidase"/>
</dbReference>